<evidence type="ECO:0000313" key="4">
    <source>
        <dbReference type="Proteomes" id="UP000229081"/>
    </source>
</evidence>
<dbReference type="PROSITE" id="PS50076">
    <property type="entry name" value="DNAJ_2"/>
    <property type="match status" value="1"/>
</dbReference>
<gene>
    <name evidence="3" type="ORF">CVN68_11300</name>
</gene>
<evidence type="ECO:0000256" key="1">
    <source>
        <dbReference type="SAM" id="MobiDB-lite"/>
    </source>
</evidence>
<proteinExistence type="predicted"/>
<dbReference type="CDD" id="cd06257">
    <property type="entry name" value="DnaJ"/>
    <property type="match status" value="1"/>
</dbReference>
<dbReference type="Pfam" id="PF00226">
    <property type="entry name" value="DnaJ"/>
    <property type="match status" value="1"/>
</dbReference>
<keyword evidence="4" id="KW-1185">Reference proteome</keyword>
<dbReference type="InterPro" id="IPR036869">
    <property type="entry name" value="J_dom_sf"/>
</dbReference>
<evidence type="ECO:0000313" key="3">
    <source>
        <dbReference type="EMBL" id="ATY32489.1"/>
    </source>
</evidence>
<dbReference type="Gene3D" id="1.10.287.110">
    <property type="entry name" value="DnaJ domain"/>
    <property type="match status" value="1"/>
</dbReference>
<accession>A0A2K8ML61</accession>
<dbReference type="SUPFAM" id="SSF46565">
    <property type="entry name" value="Chaperone J-domain"/>
    <property type="match status" value="1"/>
</dbReference>
<dbReference type="KEGG" id="sphc:CVN68_11300"/>
<feature type="region of interest" description="Disordered" evidence="1">
    <location>
        <begin position="71"/>
        <end position="95"/>
    </location>
</feature>
<reference evidence="3 4" key="1">
    <citation type="submission" date="2017-11" db="EMBL/GenBank/DDBJ databases">
        <title>Complete genome sequence of Sphingomonas sp. Strain Cra20, a psychrotolerant potential plant growth promoting rhizobacteria.</title>
        <authorList>
            <person name="Luo Y."/>
        </authorList>
    </citation>
    <scope>NUCLEOTIDE SEQUENCE [LARGE SCALE GENOMIC DNA]</scope>
    <source>
        <strain evidence="3 4">Cra20</strain>
    </source>
</reference>
<sequence>MAVVDHLELRRCERGGEAGGDDVGESAAGRVSHRAYIGGLFEGNSVADSQPRKDRPNARFHGRVEAPGRLCAEPGCSEPGEFRAPPLEGTGRPGDGPPPFRWMCLDHVRAFNSGYNFFKGMSPDEINDAQRPFAGWERETRAFNATGGADRPPRWADFADPLDAINARFRDRMKDRAERKDGKPLSGKDRDAMHALALEIDADRMALRKRYSELVRRYHPDRNGGDRGFEGKLQEVIAAYQHLKSAPAFA</sequence>
<dbReference type="Proteomes" id="UP000229081">
    <property type="component" value="Chromosome"/>
</dbReference>
<name>A0A2K8ML61_9SPHN</name>
<feature type="domain" description="J" evidence="2">
    <location>
        <begin position="191"/>
        <end position="248"/>
    </location>
</feature>
<dbReference type="SMART" id="SM00271">
    <property type="entry name" value="DnaJ"/>
    <property type="match status" value="1"/>
</dbReference>
<dbReference type="EMBL" id="CP024923">
    <property type="protein sequence ID" value="ATY32489.1"/>
    <property type="molecule type" value="Genomic_DNA"/>
</dbReference>
<dbReference type="OrthoDB" id="9786294at2"/>
<protein>
    <submittedName>
        <fullName evidence="3">Molecular chaperone DnaJ</fullName>
    </submittedName>
</protein>
<dbReference type="AlphaFoldDB" id="A0A2K8ML61"/>
<organism evidence="3 4">
    <name type="scientific">Sphingomonas psychrotolerans</name>
    <dbReference type="NCBI Taxonomy" id="1327635"/>
    <lineage>
        <taxon>Bacteria</taxon>
        <taxon>Pseudomonadati</taxon>
        <taxon>Pseudomonadota</taxon>
        <taxon>Alphaproteobacteria</taxon>
        <taxon>Sphingomonadales</taxon>
        <taxon>Sphingomonadaceae</taxon>
        <taxon>Sphingomonas</taxon>
    </lineage>
</organism>
<dbReference type="InterPro" id="IPR001623">
    <property type="entry name" value="DnaJ_domain"/>
</dbReference>
<evidence type="ECO:0000259" key="2">
    <source>
        <dbReference type="PROSITE" id="PS50076"/>
    </source>
</evidence>